<keyword evidence="4" id="KW-1185">Reference proteome</keyword>
<dbReference type="InterPro" id="IPR002711">
    <property type="entry name" value="HNH"/>
</dbReference>
<dbReference type="InterPro" id="IPR003615">
    <property type="entry name" value="HNH_nuc"/>
</dbReference>
<organism evidence="3 4">
    <name type="scientific">Streptomyces aurantiacus</name>
    <dbReference type="NCBI Taxonomy" id="47760"/>
    <lineage>
        <taxon>Bacteria</taxon>
        <taxon>Bacillati</taxon>
        <taxon>Actinomycetota</taxon>
        <taxon>Actinomycetes</taxon>
        <taxon>Kitasatosporales</taxon>
        <taxon>Streptomycetaceae</taxon>
        <taxon>Streptomyces</taxon>
        <taxon>Streptomyces aurantiacus group</taxon>
    </lineage>
</organism>
<dbReference type="Pfam" id="PF01844">
    <property type="entry name" value="HNH"/>
    <property type="match status" value="1"/>
</dbReference>
<accession>A0A7G1P5Q9</accession>
<comment type="similarity">
    <text evidence="1">Belongs to the Rv1128c/1148c/1588c/1702c/1945/3466 family.</text>
</comment>
<reference evidence="3 4" key="1">
    <citation type="journal article" date="2014" name="Int. J. Syst. Evol. Microbiol.">
        <title>Complete genome sequence of Corynebacterium casei LMG S-19264T (=DSM 44701T), isolated from a smear-ripened cheese.</title>
        <authorList>
            <consortium name="US DOE Joint Genome Institute (JGI-PGF)"/>
            <person name="Walter F."/>
            <person name="Albersmeier A."/>
            <person name="Kalinowski J."/>
            <person name="Ruckert C."/>
        </authorList>
    </citation>
    <scope>NUCLEOTIDE SEQUENCE [LARGE SCALE GENOMIC DNA]</scope>
    <source>
        <strain evidence="3 4">JCM 4677</strain>
    </source>
</reference>
<dbReference type="SMART" id="SM00507">
    <property type="entry name" value="HNHc"/>
    <property type="match status" value="1"/>
</dbReference>
<evidence type="ECO:0000313" key="3">
    <source>
        <dbReference type="EMBL" id="BCL30352.1"/>
    </source>
</evidence>
<sequence length="458" mass="49025">MSPRGLGFGGWGVGALVGGVGVAGLDDWAALLREQAPSGETAAALDDLKSDWLSPRGRIDALAVVERHLSWLQAKQVELLAAIGAHADAPPDEAGADLDGLFLGEWDCAVEEVACALKLANSTAAQRLETARLLSRRHPVTLGLLADGEISYQQARTVAEQCAVLAPGLAGRVEEALSEKMPQQAAGQTRAAVRRQIHRVDPAGAEARHQERVRERKLLFYPQEDGMALFGAVLPAQRAAVMEQTVEAYALGYGDDGRTLDQKRADALYDLVVRQSPGVRGSAAGAAGTGGATAVVHVTVPLDVLMGLGDSAGELKGYGPISASQVREIAFAAGSVWRRLVVQPESGLLVKADPLTYRPTADTVRHVVARDQYCAFPTCRMPARRCDLDHVRPFDHDRPERGGPTTPENLQPLCRRHHRLKTHHPGWRVTRDPHTGAAVWTAPTGHTYVNSPPPVLDG</sequence>
<protein>
    <recommendedName>
        <fullName evidence="2">HNH nuclease domain-containing protein</fullName>
    </recommendedName>
</protein>
<dbReference type="CDD" id="cd00085">
    <property type="entry name" value="HNHc"/>
    <property type="match status" value="1"/>
</dbReference>
<proteinExistence type="inferred from homology"/>
<dbReference type="EMBL" id="AP023440">
    <property type="protein sequence ID" value="BCL30352.1"/>
    <property type="molecule type" value="Genomic_DNA"/>
</dbReference>
<dbReference type="InterPro" id="IPR003870">
    <property type="entry name" value="DUF222"/>
</dbReference>
<dbReference type="Pfam" id="PF02720">
    <property type="entry name" value="DUF222"/>
    <property type="match status" value="1"/>
</dbReference>
<evidence type="ECO:0000256" key="1">
    <source>
        <dbReference type="ARBA" id="ARBA00023450"/>
    </source>
</evidence>
<dbReference type="Gene3D" id="1.10.30.50">
    <property type="match status" value="1"/>
</dbReference>
<evidence type="ECO:0000259" key="2">
    <source>
        <dbReference type="SMART" id="SM00507"/>
    </source>
</evidence>
<gene>
    <name evidence="3" type="ORF">GCM10017557_52110</name>
</gene>
<dbReference type="GO" id="GO:0004519">
    <property type="term" value="F:endonuclease activity"/>
    <property type="evidence" value="ECO:0007669"/>
    <property type="project" value="InterPro"/>
</dbReference>
<feature type="domain" description="HNH nuclease" evidence="2">
    <location>
        <begin position="362"/>
        <end position="419"/>
    </location>
</feature>
<evidence type="ECO:0000313" key="4">
    <source>
        <dbReference type="Proteomes" id="UP000516444"/>
    </source>
</evidence>
<name>A0A7G1P5Q9_9ACTN</name>
<dbReference type="GO" id="GO:0003676">
    <property type="term" value="F:nucleic acid binding"/>
    <property type="evidence" value="ECO:0007669"/>
    <property type="project" value="InterPro"/>
</dbReference>
<dbReference type="GO" id="GO:0008270">
    <property type="term" value="F:zinc ion binding"/>
    <property type="evidence" value="ECO:0007669"/>
    <property type="project" value="InterPro"/>
</dbReference>
<dbReference type="AlphaFoldDB" id="A0A7G1P5Q9"/>
<dbReference type="Proteomes" id="UP000516444">
    <property type="component" value="Chromosome"/>
</dbReference>
<dbReference type="KEGG" id="sgm:GCM10017557_52110"/>